<evidence type="ECO:0000313" key="4">
    <source>
        <dbReference type="Proteomes" id="UP000001941"/>
    </source>
</evidence>
<feature type="compositionally biased region" description="Low complexity" evidence="1">
    <location>
        <begin position="611"/>
        <end position="627"/>
    </location>
</feature>
<organism evidence="3 4">
    <name type="scientific">Methanospirillum hungatei JF-1 (strain ATCC 27890 / DSM 864 / NBRC 100397 / JF-1)</name>
    <dbReference type="NCBI Taxonomy" id="323259"/>
    <lineage>
        <taxon>Archaea</taxon>
        <taxon>Methanobacteriati</taxon>
        <taxon>Methanobacteriota</taxon>
        <taxon>Stenosarchaea group</taxon>
        <taxon>Methanomicrobia</taxon>
        <taxon>Methanomicrobiales</taxon>
        <taxon>Methanospirillaceae</taxon>
        <taxon>Methanospirillum</taxon>
    </lineage>
</organism>
<dbReference type="InParanoid" id="Q2FQG2"/>
<dbReference type="SUPFAM" id="SSF54292">
    <property type="entry name" value="2Fe-2S ferredoxin-like"/>
    <property type="match status" value="1"/>
</dbReference>
<evidence type="ECO:0000313" key="3">
    <source>
        <dbReference type="EMBL" id="ABD40438.1"/>
    </source>
</evidence>
<dbReference type="STRING" id="323259.Mhun_0685"/>
<dbReference type="InterPro" id="IPR012675">
    <property type="entry name" value="Beta-grasp_dom_sf"/>
</dbReference>
<dbReference type="InterPro" id="IPR027980">
    <property type="entry name" value="RACo_C"/>
</dbReference>
<dbReference type="GO" id="GO:0051536">
    <property type="term" value="F:iron-sulfur cluster binding"/>
    <property type="evidence" value="ECO:0007669"/>
    <property type="project" value="InterPro"/>
</dbReference>
<dbReference type="OrthoDB" id="31557at2157"/>
<dbReference type="Pfam" id="PF00111">
    <property type="entry name" value="Fer2"/>
    <property type="match status" value="1"/>
</dbReference>
<dbReference type="Pfam" id="PF14574">
    <property type="entry name" value="RACo_C_ter"/>
    <property type="match status" value="1"/>
</dbReference>
<feature type="region of interest" description="Disordered" evidence="1">
    <location>
        <begin position="605"/>
        <end position="627"/>
    </location>
</feature>
<evidence type="ECO:0000256" key="1">
    <source>
        <dbReference type="SAM" id="MobiDB-lite"/>
    </source>
</evidence>
<evidence type="ECO:0000259" key="2">
    <source>
        <dbReference type="PROSITE" id="PS51085"/>
    </source>
</evidence>
<dbReference type="PANTHER" id="PTHR42895:SF2">
    <property type="entry name" value="IRON-SULFUR CLUSTER PROTEIN"/>
    <property type="match status" value="1"/>
</dbReference>
<dbReference type="KEGG" id="mhu:Mhun_0685"/>
<dbReference type="AlphaFoldDB" id="Q2FQG2"/>
<gene>
    <name evidence="3" type="ordered locus">Mhun_0685</name>
</gene>
<name>Q2FQG2_METHJ</name>
<proteinExistence type="predicted"/>
<keyword evidence="4" id="KW-1185">Reference proteome</keyword>
<dbReference type="eggNOG" id="arCOG02035">
    <property type="taxonomic scope" value="Archaea"/>
</dbReference>
<dbReference type="Gene3D" id="3.30.420.480">
    <property type="entry name" value="Domain of unknown function (DUF4445)"/>
    <property type="match status" value="1"/>
</dbReference>
<dbReference type="InterPro" id="IPR052911">
    <property type="entry name" value="Corrinoid_activation_enz"/>
</dbReference>
<dbReference type="HOGENOM" id="CLU_019091_0_0_2"/>
<feature type="domain" description="2Fe-2S ferredoxin-type" evidence="2">
    <location>
        <begin position="1"/>
        <end position="86"/>
    </location>
</feature>
<dbReference type="Proteomes" id="UP000001941">
    <property type="component" value="Chromosome"/>
</dbReference>
<dbReference type="Gene3D" id="3.10.20.30">
    <property type="match status" value="1"/>
</dbReference>
<dbReference type="InterPro" id="IPR041414">
    <property type="entry name" value="Raco-like_middle"/>
</dbReference>
<reference evidence="4" key="1">
    <citation type="journal article" date="2016" name="Stand. Genomic Sci.">
        <title>Complete genome sequence of Methanospirillum hungatei type strain JF1.</title>
        <authorList>
            <person name="Gunsalus R.P."/>
            <person name="Cook L.E."/>
            <person name="Crable B."/>
            <person name="Rohlin L."/>
            <person name="McDonald E."/>
            <person name="Mouttaki H."/>
            <person name="Sieber J.R."/>
            <person name="Poweleit N."/>
            <person name="Zhou H."/>
            <person name="Lapidus A.L."/>
            <person name="Daligault H.E."/>
            <person name="Land M."/>
            <person name="Gilna P."/>
            <person name="Ivanova N."/>
            <person name="Kyrpides N."/>
            <person name="Culley D.E."/>
            <person name="McInerney M.J."/>
        </authorList>
    </citation>
    <scope>NUCLEOTIDE SEQUENCE [LARGE SCALE GENOMIC DNA]</scope>
    <source>
        <strain evidence="4">ATCC 27890 / DSM 864 / NBRC 100397 / JF-1</strain>
    </source>
</reference>
<dbReference type="InterPro" id="IPR036010">
    <property type="entry name" value="2Fe-2S_ferredoxin-like_sf"/>
</dbReference>
<protein>
    <submittedName>
        <fullName evidence="3">Ferredoxin</fullName>
    </submittedName>
</protein>
<dbReference type="InterPro" id="IPR042259">
    <property type="entry name" value="Raco-like_middle_sf"/>
</dbReference>
<accession>Q2FQG2</accession>
<dbReference type="EMBL" id="CP000254">
    <property type="protein sequence ID" value="ABD40438.1"/>
    <property type="molecule type" value="Genomic_DNA"/>
</dbReference>
<dbReference type="EnsemblBacteria" id="ABD40438">
    <property type="protein sequence ID" value="ABD40438"/>
    <property type="gene ID" value="Mhun_0685"/>
</dbReference>
<dbReference type="InterPro" id="IPR001041">
    <property type="entry name" value="2Fe-2S_ferredoxin-type"/>
</dbReference>
<dbReference type="CDD" id="cd00207">
    <property type="entry name" value="fer2"/>
    <property type="match status" value="1"/>
</dbReference>
<dbReference type="PANTHER" id="PTHR42895">
    <property type="entry name" value="IRON-SULFUR CLUSTER-BINDING PROTEIN-RELATED"/>
    <property type="match status" value="1"/>
</dbReference>
<sequence>MNRMVTVEAGLTVLDAIREAGIQFEAICGGKGTCGKCRVIRVSGKVSEEGSVCAKFLTLDEQRKGYCLACLVRVWTDAVFTIPIESRIDTPQILLDVARTIGTIHPSVHKYQVEKNTTGPTAILGPSIRFTGYTGKRPVMTEEQRQVILHANGPLTGVISLDGGTSRLISLEEGDTTGSLFGIALDLGTTTVVGLLIDLITGEVIRRASTLNRQITLGEELVTRIAIGRKEDGRAELRAAALGSINEVIHKLTRDAGIMDSEINDICIGGNTVMSWLFAGRDPTPLEYVDAHIPTDPIILTAKDCGIATGPDVLVYCLPAVSRFVGGDAIGDVLTAGIHKKMEISLLIDLGTNGEIILGNKDWLVSTSCASGPAFEGAGMRSGMRAMRGAIDTVKIGLDGHVTIHVIGDTEPKGICGSGIIDVAAEMARAGILDFSGKFVDTAPGVRQGENGPEFLLVPALKTATGKDIVITSEDMAYLMDSKAAVLAAITVLLQKYRLRLHDIQHVFLAGAFGSFGNIDHLISFGILPEFPSAKFHRIGNGSLAGAYACLLSIDARREATEIAERMGYIDLLVDNDFIEEYWAALRIPGKEELFPSRFPKKHRIHQTGMSNSVSNSSSGTSSGSFR</sequence>
<dbReference type="Pfam" id="PF17651">
    <property type="entry name" value="Raco_middle"/>
    <property type="match status" value="1"/>
</dbReference>
<dbReference type="PROSITE" id="PS51085">
    <property type="entry name" value="2FE2S_FER_2"/>
    <property type="match status" value="1"/>
</dbReference>